<comment type="function">
    <text evidence="2">Binds to DNA and alters its conformation. May be involved in regulation of gene expression, nucleoid organization and DNA protection.</text>
</comment>
<dbReference type="SUPFAM" id="SSF82607">
    <property type="entry name" value="YbaB-like"/>
    <property type="match status" value="1"/>
</dbReference>
<accession>A0A1B3WE41</accession>
<proteinExistence type="inferred from homology"/>
<dbReference type="AlphaFoldDB" id="A0A1B3WE41"/>
<evidence type="ECO:0000256" key="3">
    <source>
        <dbReference type="SAM" id="MobiDB-lite"/>
    </source>
</evidence>
<feature type="compositionally biased region" description="Polar residues" evidence="3">
    <location>
        <begin position="1"/>
        <end position="10"/>
    </location>
</feature>
<comment type="subunit">
    <text evidence="2">Homodimer.</text>
</comment>
<dbReference type="EMBL" id="CP017037">
    <property type="protein sequence ID" value="AOH39234.1"/>
    <property type="molecule type" value="Genomic_DNA"/>
</dbReference>
<sequence length="108" mass="11695">MFGNRAQMQSMMKKARKMQEEMKKLQDEIKQKTVDVTVGGGAVSVIMNGDKQITSLTISKDAIDPNDAEMLEDLIATAVNEASRKVDDMVSENMSKVTGGLGLPGGLF</sequence>
<dbReference type="PANTHER" id="PTHR33449:SF1">
    <property type="entry name" value="NUCLEOID-ASSOCIATED PROTEIN YBAB"/>
    <property type="match status" value="1"/>
</dbReference>
<evidence type="ECO:0000313" key="5">
    <source>
        <dbReference type="Proteomes" id="UP000094757"/>
    </source>
</evidence>
<dbReference type="GO" id="GO:0003677">
    <property type="term" value="F:DNA binding"/>
    <property type="evidence" value="ECO:0007669"/>
    <property type="project" value="UniProtKB-UniRule"/>
</dbReference>
<dbReference type="GO" id="GO:0005829">
    <property type="term" value="C:cytosol"/>
    <property type="evidence" value="ECO:0007669"/>
    <property type="project" value="TreeGrafter"/>
</dbReference>
<dbReference type="Proteomes" id="UP000094757">
    <property type="component" value="Chromosome"/>
</dbReference>
<name>A0A1B3WE41_9FIRM</name>
<dbReference type="InterPro" id="IPR004401">
    <property type="entry name" value="YbaB/EbfC"/>
</dbReference>
<dbReference type="InterPro" id="IPR036894">
    <property type="entry name" value="YbaB-like_sf"/>
</dbReference>
<organism evidence="4 5">
    <name type="scientific">Dialister pneumosintes</name>
    <dbReference type="NCBI Taxonomy" id="39950"/>
    <lineage>
        <taxon>Bacteria</taxon>
        <taxon>Bacillati</taxon>
        <taxon>Bacillota</taxon>
        <taxon>Negativicutes</taxon>
        <taxon>Veillonellales</taxon>
        <taxon>Veillonellaceae</taxon>
        <taxon>Dialister</taxon>
    </lineage>
</organism>
<dbReference type="NCBIfam" id="TIGR00103">
    <property type="entry name" value="DNA_YbaB_EbfC"/>
    <property type="match status" value="1"/>
</dbReference>
<dbReference type="PANTHER" id="PTHR33449">
    <property type="entry name" value="NUCLEOID-ASSOCIATED PROTEIN YBAB"/>
    <property type="match status" value="1"/>
</dbReference>
<dbReference type="GO" id="GO:0043590">
    <property type="term" value="C:bacterial nucleoid"/>
    <property type="evidence" value="ECO:0007669"/>
    <property type="project" value="UniProtKB-UniRule"/>
</dbReference>
<dbReference type="RefSeq" id="WP_022513859.1">
    <property type="nucleotide sequence ID" value="NZ_CP017037.1"/>
</dbReference>
<dbReference type="Gene3D" id="3.30.1310.10">
    <property type="entry name" value="Nucleoid-associated protein YbaB-like domain"/>
    <property type="match status" value="1"/>
</dbReference>
<dbReference type="PIRSF" id="PIRSF004555">
    <property type="entry name" value="UCP004555"/>
    <property type="match status" value="1"/>
</dbReference>
<feature type="region of interest" description="Disordered" evidence="3">
    <location>
        <begin position="1"/>
        <end position="26"/>
    </location>
</feature>
<protein>
    <recommendedName>
        <fullName evidence="2">Nucleoid-associated protein BCB69_04210</fullName>
    </recommendedName>
</protein>
<feature type="compositionally biased region" description="Basic and acidic residues" evidence="3">
    <location>
        <begin position="17"/>
        <end position="26"/>
    </location>
</feature>
<dbReference type="KEGG" id="dpn:BCB69_04210"/>
<dbReference type="STRING" id="39950.BCB69_04210"/>
<dbReference type="Pfam" id="PF02575">
    <property type="entry name" value="YbaB_DNA_bd"/>
    <property type="match status" value="1"/>
</dbReference>
<reference evidence="5" key="1">
    <citation type="submission" date="2016-08" db="EMBL/GenBank/DDBJ databases">
        <authorList>
            <person name="Holder M.E."/>
            <person name="Ajami N.J."/>
            <person name="Petrosino J.F."/>
        </authorList>
    </citation>
    <scope>NUCLEOTIDE SEQUENCE [LARGE SCALE GENOMIC DNA]</scope>
    <source>
        <strain evidence="5">F0677</strain>
    </source>
</reference>
<evidence type="ECO:0000256" key="1">
    <source>
        <dbReference type="ARBA" id="ARBA00023125"/>
    </source>
</evidence>
<evidence type="ECO:0000313" key="4">
    <source>
        <dbReference type="EMBL" id="AOH39234.1"/>
    </source>
</evidence>
<keyword evidence="1 2" id="KW-0238">DNA-binding</keyword>
<comment type="similarity">
    <text evidence="2">Belongs to the YbaB/EbfC family.</text>
</comment>
<keyword evidence="2" id="KW-0963">Cytoplasm</keyword>
<comment type="subcellular location">
    <subcellularLocation>
        <location evidence="2">Cytoplasm</location>
        <location evidence="2">Nucleoid</location>
    </subcellularLocation>
</comment>
<evidence type="ECO:0000256" key="2">
    <source>
        <dbReference type="HAMAP-Rule" id="MF_00274"/>
    </source>
</evidence>
<dbReference type="HAMAP" id="MF_00274">
    <property type="entry name" value="DNA_YbaB_EbfC"/>
    <property type="match status" value="1"/>
</dbReference>
<gene>
    <name evidence="4" type="ORF">BCB69_04210</name>
</gene>